<evidence type="ECO:0000256" key="5">
    <source>
        <dbReference type="ARBA" id="ARBA00023014"/>
    </source>
</evidence>
<feature type="domain" description="Fe-S hydro-lyase tartrate dehydratase alpha-type catalytic" evidence="7">
    <location>
        <begin position="16"/>
        <end position="288"/>
    </location>
</feature>
<dbReference type="RefSeq" id="WP_238456613.1">
    <property type="nucleotide sequence ID" value="NZ_FOOX01000022.1"/>
</dbReference>
<organism evidence="8 9">
    <name type="scientific">Desulfotruncus arcticus DSM 17038</name>
    <dbReference type="NCBI Taxonomy" id="1121424"/>
    <lineage>
        <taxon>Bacteria</taxon>
        <taxon>Bacillati</taxon>
        <taxon>Bacillota</taxon>
        <taxon>Clostridia</taxon>
        <taxon>Eubacteriales</taxon>
        <taxon>Desulfallaceae</taxon>
        <taxon>Desulfotruncus</taxon>
    </lineage>
</organism>
<reference evidence="9" key="1">
    <citation type="submission" date="2016-10" db="EMBL/GenBank/DDBJ databases">
        <authorList>
            <person name="Varghese N."/>
            <person name="Submissions S."/>
        </authorList>
    </citation>
    <scope>NUCLEOTIDE SEQUENCE [LARGE SCALE GENOMIC DNA]</scope>
    <source>
        <strain evidence="9">DSM 17038</strain>
    </source>
</reference>
<keyword evidence="2" id="KW-0004">4Fe-4S</keyword>
<dbReference type="Proteomes" id="UP000199337">
    <property type="component" value="Unassembled WGS sequence"/>
</dbReference>
<keyword evidence="3" id="KW-0479">Metal-binding</keyword>
<proteinExistence type="inferred from homology"/>
<dbReference type="GO" id="GO:0051539">
    <property type="term" value="F:4 iron, 4 sulfur cluster binding"/>
    <property type="evidence" value="ECO:0007669"/>
    <property type="project" value="UniProtKB-KW"/>
</dbReference>
<keyword evidence="9" id="KW-1185">Reference proteome</keyword>
<evidence type="ECO:0000256" key="6">
    <source>
        <dbReference type="ARBA" id="ARBA00023239"/>
    </source>
</evidence>
<dbReference type="PANTHER" id="PTHR30389">
    <property type="entry name" value="FUMARATE HYDRATASE-RELATED"/>
    <property type="match status" value="1"/>
</dbReference>
<dbReference type="STRING" id="341036.SAMN05660649_04528"/>
<accession>A0A1I2YP34</accession>
<dbReference type="GO" id="GO:0016829">
    <property type="term" value="F:lyase activity"/>
    <property type="evidence" value="ECO:0007669"/>
    <property type="project" value="UniProtKB-KW"/>
</dbReference>
<evidence type="ECO:0000256" key="4">
    <source>
        <dbReference type="ARBA" id="ARBA00023004"/>
    </source>
</evidence>
<evidence type="ECO:0000313" key="9">
    <source>
        <dbReference type="Proteomes" id="UP000199337"/>
    </source>
</evidence>
<evidence type="ECO:0000259" key="7">
    <source>
        <dbReference type="Pfam" id="PF05681"/>
    </source>
</evidence>
<dbReference type="Pfam" id="PF05681">
    <property type="entry name" value="Fumerase"/>
    <property type="match status" value="1"/>
</dbReference>
<dbReference type="NCBIfam" id="NF004885">
    <property type="entry name" value="PRK06246.1"/>
    <property type="match status" value="1"/>
</dbReference>
<evidence type="ECO:0000313" key="8">
    <source>
        <dbReference type="EMBL" id="SFH27358.1"/>
    </source>
</evidence>
<evidence type="ECO:0000256" key="1">
    <source>
        <dbReference type="ARBA" id="ARBA00008876"/>
    </source>
</evidence>
<gene>
    <name evidence="8" type="ORF">SAMN05660649_04528</name>
</gene>
<dbReference type="PANTHER" id="PTHR30389:SF17">
    <property type="entry name" value="L(+)-TARTRATE DEHYDRATASE SUBUNIT ALPHA-RELATED"/>
    <property type="match status" value="1"/>
</dbReference>
<dbReference type="InterPro" id="IPR004646">
    <property type="entry name" value="Fe-S_hydro-lyase_TtdA-typ_cat"/>
</dbReference>
<dbReference type="GO" id="GO:0046872">
    <property type="term" value="F:metal ion binding"/>
    <property type="evidence" value="ECO:0007669"/>
    <property type="project" value="UniProtKB-KW"/>
</dbReference>
<protein>
    <submittedName>
        <fullName evidence="8">Fumarate hydratase subunit alpha</fullName>
    </submittedName>
</protein>
<dbReference type="AlphaFoldDB" id="A0A1I2YP34"/>
<comment type="similarity">
    <text evidence="1">Belongs to the class-I fumarase family.</text>
</comment>
<sequence length="300" mass="32987">MIKQTVADSFYKTVEELCKELYIKALKDLPPDVRETLQKAYEQEETETGKQVLSTMLENIKIADEKNRLICQDTGIPIYFVKVGNKLSVDFVQLEETIIKGCQRATVEHPLRSSVVSPFKRQNNQNSSGYRIPSIHYDVVQDNDKVEILMVPKGSGSENMSFLKMLIPAEGVRGVKRFVLDTIATQVGANPCPPYIVGVGIGGTADMCVKLAKLAAVTRPIGSQNPDPEMAAFEKEMFEAINELGIGPMGLGGLNSAIAVNVEHAYTHITQNPVAINIQCWPARRAKAILGADGKYELGY</sequence>
<dbReference type="InterPro" id="IPR051208">
    <property type="entry name" value="Class-I_Fumarase/Tartrate_DH"/>
</dbReference>
<keyword evidence="4" id="KW-0408">Iron</keyword>
<keyword evidence="6" id="KW-0456">Lyase</keyword>
<evidence type="ECO:0000256" key="3">
    <source>
        <dbReference type="ARBA" id="ARBA00022723"/>
    </source>
</evidence>
<dbReference type="NCBIfam" id="TIGR00722">
    <property type="entry name" value="ttdA_fumA_fumB"/>
    <property type="match status" value="1"/>
</dbReference>
<name>A0A1I2YP34_9FIRM</name>
<dbReference type="EMBL" id="FOOX01000022">
    <property type="protein sequence ID" value="SFH27358.1"/>
    <property type="molecule type" value="Genomic_DNA"/>
</dbReference>
<evidence type="ECO:0000256" key="2">
    <source>
        <dbReference type="ARBA" id="ARBA00022485"/>
    </source>
</evidence>
<keyword evidence="5" id="KW-0411">Iron-sulfur</keyword>